<dbReference type="EMBL" id="QSKW01000045">
    <property type="protein sequence ID" value="RHE90906.1"/>
    <property type="molecule type" value="Genomic_DNA"/>
</dbReference>
<organism evidence="2 4">
    <name type="scientific">Roseburia inulinivorans</name>
    <dbReference type="NCBI Taxonomy" id="360807"/>
    <lineage>
        <taxon>Bacteria</taxon>
        <taxon>Bacillati</taxon>
        <taxon>Bacillota</taxon>
        <taxon>Clostridia</taxon>
        <taxon>Lachnospirales</taxon>
        <taxon>Lachnospiraceae</taxon>
        <taxon>Roseburia</taxon>
    </lineage>
</organism>
<sequence length="127" mass="15025">MDLEKLVNQTVIHKSFGKGIIRSVDKKYLEVEFIEKGKVSRFLYPDCFYGFLTIEDSGLQLEIEAVVEDWKQDRGVIQKEKLRKQYEKNMRSIEARRLAAEEKRLKAAQRAMEHRFTYSSSSFNKKK</sequence>
<dbReference type="OrthoDB" id="2068443at2"/>
<proteinExistence type="predicted"/>
<dbReference type="Proteomes" id="UP000286271">
    <property type="component" value="Unassembled WGS sequence"/>
</dbReference>
<keyword evidence="1" id="KW-0175">Coiled coil</keyword>
<dbReference type="AlphaFoldDB" id="A0A0M6WKQ3"/>
<name>A0A0M6WKQ3_9FIRM</name>
<reference evidence="2" key="1">
    <citation type="submission" date="2015-05" db="EMBL/GenBank/DDBJ databases">
        <authorList>
            <person name="Wang D.B."/>
            <person name="Wang M."/>
        </authorList>
    </citation>
    <scope>NUCLEOTIDE SEQUENCE [LARGE SCALE GENOMIC DNA]</scope>
    <source>
        <strain evidence="2">L1-83</strain>
    </source>
</reference>
<evidence type="ECO:0000256" key="1">
    <source>
        <dbReference type="SAM" id="Coils"/>
    </source>
</evidence>
<dbReference type="RefSeq" id="WP_055039511.1">
    <property type="nucleotide sequence ID" value="NZ_CAKZTK010000031.1"/>
</dbReference>
<evidence type="ECO:0000313" key="5">
    <source>
        <dbReference type="Proteomes" id="UP000286271"/>
    </source>
</evidence>
<dbReference type="Proteomes" id="UP000049828">
    <property type="component" value="Unassembled WGS sequence"/>
</dbReference>
<accession>A0A0M6WKQ3</accession>
<reference evidence="3 5" key="3">
    <citation type="submission" date="2018-08" db="EMBL/GenBank/DDBJ databases">
        <title>A genome reference for cultivated species of the human gut microbiota.</title>
        <authorList>
            <person name="Zou Y."/>
            <person name="Xue W."/>
            <person name="Luo G."/>
        </authorList>
    </citation>
    <scope>NUCLEOTIDE SEQUENCE [LARGE SCALE GENOMIC DNA]</scope>
    <source>
        <strain evidence="3 5">AM27-11</strain>
    </source>
</reference>
<protein>
    <submittedName>
        <fullName evidence="2">Uncharacterized protein</fullName>
    </submittedName>
</protein>
<evidence type="ECO:0000313" key="4">
    <source>
        <dbReference type="Proteomes" id="UP000049828"/>
    </source>
</evidence>
<evidence type="ECO:0000313" key="2">
    <source>
        <dbReference type="EMBL" id="CRL37075.1"/>
    </source>
</evidence>
<gene>
    <name evidence="3" type="ORF">DW707_17020</name>
    <name evidence="2" type="ORF">RIL183_02911</name>
</gene>
<keyword evidence="4" id="KW-1185">Reference proteome</keyword>
<dbReference type="EMBL" id="CVRS01000067">
    <property type="protein sequence ID" value="CRL37075.1"/>
    <property type="molecule type" value="Genomic_DNA"/>
</dbReference>
<feature type="coiled-coil region" evidence="1">
    <location>
        <begin position="76"/>
        <end position="103"/>
    </location>
</feature>
<evidence type="ECO:0000313" key="3">
    <source>
        <dbReference type="EMBL" id="RHE90906.1"/>
    </source>
</evidence>
<reference evidence="4" key="2">
    <citation type="submission" date="2015-05" db="EMBL/GenBank/DDBJ databases">
        <authorList>
            <consortium name="Pathogen Informatics"/>
        </authorList>
    </citation>
    <scope>NUCLEOTIDE SEQUENCE [LARGE SCALE GENOMIC DNA]</scope>
    <source>
        <strain evidence="4">L1-83</strain>
    </source>
</reference>